<feature type="chain" id="PRO_5012554856" evidence="1">
    <location>
        <begin position="18"/>
        <end position="70"/>
    </location>
</feature>
<dbReference type="AlphaFoldDB" id="A0A1Z5RGH7"/>
<keyword evidence="3" id="KW-1185">Reference proteome</keyword>
<dbReference type="Gramene" id="OQU82699">
    <property type="protein sequence ID" value="OQU82699"/>
    <property type="gene ID" value="SORBI_3005G007101"/>
</dbReference>
<gene>
    <name evidence="2" type="ORF">SORBI_3005G007101</name>
</gene>
<sequence>MTFVVTIMRWLTAPLNSSPLLVMDSGMLSLMSCCHGQAYSGPPGSSKQALWKKLPKGETPITSQLSSSSS</sequence>
<organism evidence="2 3">
    <name type="scientific">Sorghum bicolor</name>
    <name type="common">Sorghum</name>
    <name type="synonym">Sorghum vulgare</name>
    <dbReference type="NCBI Taxonomy" id="4558"/>
    <lineage>
        <taxon>Eukaryota</taxon>
        <taxon>Viridiplantae</taxon>
        <taxon>Streptophyta</taxon>
        <taxon>Embryophyta</taxon>
        <taxon>Tracheophyta</taxon>
        <taxon>Spermatophyta</taxon>
        <taxon>Magnoliopsida</taxon>
        <taxon>Liliopsida</taxon>
        <taxon>Poales</taxon>
        <taxon>Poaceae</taxon>
        <taxon>PACMAD clade</taxon>
        <taxon>Panicoideae</taxon>
        <taxon>Andropogonodae</taxon>
        <taxon>Andropogoneae</taxon>
        <taxon>Sorghinae</taxon>
        <taxon>Sorghum</taxon>
    </lineage>
</organism>
<dbReference type="EMBL" id="CM000764">
    <property type="protein sequence ID" value="OQU82699.1"/>
    <property type="molecule type" value="Genomic_DNA"/>
</dbReference>
<proteinExistence type="predicted"/>
<reference evidence="2 3" key="1">
    <citation type="journal article" date="2009" name="Nature">
        <title>The Sorghum bicolor genome and the diversification of grasses.</title>
        <authorList>
            <person name="Paterson A.H."/>
            <person name="Bowers J.E."/>
            <person name="Bruggmann R."/>
            <person name="Dubchak I."/>
            <person name="Grimwood J."/>
            <person name="Gundlach H."/>
            <person name="Haberer G."/>
            <person name="Hellsten U."/>
            <person name="Mitros T."/>
            <person name="Poliakov A."/>
            <person name="Schmutz J."/>
            <person name="Spannagl M."/>
            <person name="Tang H."/>
            <person name="Wang X."/>
            <person name="Wicker T."/>
            <person name="Bharti A.K."/>
            <person name="Chapman J."/>
            <person name="Feltus F.A."/>
            <person name="Gowik U."/>
            <person name="Grigoriev I.V."/>
            <person name="Lyons E."/>
            <person name="Maher C.A."/>
            <person name="Martis M."/>
            <person name="Narechania A."/>
            <person name="Otillar R.P."/>
            <person name="Penning B.W."/>
            <person name="Salamov A.A."/>
            <person name="Wang Y."/>
            <person name="Zhang L."/>
            <person name="Carpita N.C."/>
            <person name="Freeling M."/>
            <person name="Gingle A.R."/>
            <person name="Hash C.T."/>
            <person name="Keller B."/>
            <person name="Klein P."/>
            <person name="Kresovich S."/>
            <person name="McCann M.C."/>
            <person name="Ming R."/>
            <person name="Peterson D.G."/>
            <person name="Mehboob-ur-Rahman"/>
            <person name="Ware D."/>
            <person name="Westhoff P."/>
            <person name="Mayer K.F."/>
            <person name="Messing J."/>
            <person name="Rokhsar D.S."/>
        </authorList>
    </citation>
    <scope>NUCLEOTIDE SEQUENCE [LARGE SCALE GENOMIC DNA]</scope>
    <source>
        <strain evidence="3">cv. BTx623</strain>
    </source>
</reference>
<reference evidence="3" key="2">
    <citation type="journal article" date="2018" name="Plant J.">
        <title>The Sorghum bicolor reference genome: improved assembly, gene annotations, a transcriptome atlas, and signatures of genome organization.</title>
        <authorList>
            <person name="McCormick R.F."/>
            <person name="Truong S.K."/>
            <person name="Sreedasyam A."/>
            <person name="Jenkins J."/>
            <person name="Shu S."/>
            <person name="Sims D."/>
            <person name="Kennedy M."/>
            <person name="Amirebrahimi M."/>
            <person name="Weers B.D."/>
            <person name="McKinley B."/>
            <person name="Mattison A."/>
            <person name="Morishige D.T."/>
            <person name="Grimwood J."/>
            <person name="Schmutz J."/>
            <person name="Mullet J.E."/>
        </authorList>
    </citation>
    <scope>NUCLEOTIDE SEQUENCE [LARGE SCALE GENOMIC DNA]</scope>
    <source>
        <strain evidence="3">cv. BTx623</strain>
    </source>
</reference>
<name>A0A1Z5RGH7_SORBI</name>
<accession>A0A1Z5RGH7</accession>
<evidence type="ECO:0000256" key="1">
    <source>
        <dbReference type="SAM" id="SignalP"/>
    </source>
</evidence>
<evidence type="ECO:0000313" key="2">
    <source>
        <dbReference type="EMBL" id="OQU82699.1"/>
    </source>
</evidence>
<dbReference type="Proteomes" id="UP000000768">
    <property type="component" value="Chromosome 5"/>
</dbReference>
<keyword evidence="1" id="KW-0732">Signal</keyword>
<dbReference type="InParanoid" id="A0A1Z5RGH7"/>
<protein>
    <submittedName>
        <fullName evidence="2">Uncharacterized protein</fullName>
    </submittedName>
</protein>
<evidence type="ECO:0000313" key="3">
    <source>
        <dbReference type="Proteomes" id="UP000000768"/>
    </source>
</evidence>
<feature type="signal peptide" evidence="1">
    <location>
        <begin position="1"/>
        <end position="17"/>
    </location>
</feature>